<dbReference type="PANTHER" id="PTHR47053">
    <property type="entry name" value="MUREIN DD-ENDOPEPTIDASE MEPH-RELATED"/>
    <property type="match status" value="1"/>
</dbReference>
<evidence type="ECO:0000256" key="2">
    <source>
        <dbReference type="ARBA" id="ARBA00022670"/>
    </source>
</evidence>
<proteinExistence type="inferred from homology"/>
<keyword evidence="2" id="KW-0645">Protease</keyword>
<feature type="domain" description="NlpC/P60" evidence="7">
    <location>
        <begin position="29"/>
        <end position="150"/>
    </location>
</feature>
<dbReference type="PROSITE" id="PS51272">
    <property type="entry name" value="SLH"/>
    <property type="match status" value="3"/>
</dbReference>
<dbReference type="InterPro" id="IPR001119">
    <property type="entry name" value="SLH_dom"/>
</dbReference>
<gene>
    <name evidence="8" type="ORF">ACKA06_05830</name>
</gene>
<feature type="domain" description="SLH" evidence="6">
    <location>
        <begin position="278"/>
        <end position="331"/>
    </location>
</feature>
<dbReference type="InterPro" id="IPR038765">
    <property type="entry name" value="Papain-like_cys_pep_sf"/>
</dbReference>
<feature type="domain" description="SLH" evidence="6">
    <location>
        <begin position="155"/>
        <end position="213"/>
    </location>
</feature>
<protein>
    <submittedName>
        <fullName evidence="8">NlpC/P60 family protein</fullName>
    </submittedName>
</protein>
<evidence type="ECO:0000256" key="4">
    <source>
        <dbReference type="ARBA" id="ARBA00022801"/>
    </source>
</evidence>
<keyword evidence="4" id="KW-0378">Hydrolase</keyword>
<keyword evidence="3" id="KW-0732">Signal</keyword>
<comment type="caution">
    <text evidence="8">The sequence shown here is derived from an EMBL/GenBank/DDBJ whole genome shotgun (WGS) entry which is preliminary data.</text>
</comment>
<evidence type="ECO:0000256" key="3">
    <source>
        <dbReference type="ARBA" id="ARBA00022729"/>
    </source>
</evidence>
<dbReference type="PANTHER" id="PTHR47053:SF1">
    <property type="entry name" value="MUREIN DD-ENDOPEPTIDASE MEPH-RELATED"/>
    <property type="match status" value="1"/>
</dbReference>
<evidence type="ECO:0000259" key="7">
    <source>
        <dbReference type="PROSITE" id="PS51935"/>
    </source>
</evidence>
<evidence type="ECO:0000256" key="1">
    <source>
        <dbReference type="ARBA" id="ARBA00007074"/>
    </source>
</evidence>
<evidence type="ECO:0000313" key="9">
    <source>
        <dbReference type="Proteomes" id="UP001628668"/>
    </source>
</evidence>
<evidence type="ECO:0000259" key="6">
    <source>
        <dbReference type="PROSITE" id="PS51272"/>
    </source>
</evidence>
<dbReference type="InterPro" id="IPR051202">
    <property type="entry name" value="Peptidase_C40"/>
</dbReference>
<dbReference type="Gene3D" id="3.90.1720.10">
    <property type="entry name" value="endopeptidase domain like (from Nostoc punctiforme)"/>
    <property type="match status" value="1"/>
</dbReference>
<keyword evidence="9" id="KW-1185">Reference proteome</keyword>
<dbReference type="RefSeq" id="WP_411159235.1">
    <property type="nucleotide sequence ID" value="NZ_JBJOSA010000003.1"/>
</dbReference>
<dbReference type="InterPro" id="IPR000064">
    <property type="entry name" value="NLP_P60_dom"/>
</dbReference>
<sequence>MKQLRLISRIVLVFVLSMTLVPMMNASASTKGEEIVALAKKYAGTPYVFGGTSPSGFDCSGFLYYVYGKFGIQLPRTSAQQYQVGTAVSKSELLPGDIVLFENTYKPGISHSGIYVGNNSFISAENSGIKVSSLSNSYWGPRFVKGKRVFDQTVGGSLFNDLPDNHPAFTAIKQLNQENIIKGYNDQSYRPDDEVTRGQAAGIINRVLNYSSTGSNSFSDVGSSNAFADDISAIENAGVIQGYTDGTFRPYEPMTRAQMAAILDRAFKLTSNATFSTASVVYNDVPASYWAHSSISSLYHLDKTSLYQTPKFRAIDEATRAEFAAAIYNVK</sequence>
<accession>A0ABW8VLN5</accession>
<evidence type="ECO:0000256" key="5">
    <source>
        <dbReference type="ARBA" id="ARBA00022807"/>
    </source>
</evidence>
<organism evidence="8 9">
    <name type="scientific">Rossellomorea oryzaecorticis</name>
    <dbReference type="NCBI Taxonomy" id="1396505"/>
    <lineage>
        <taxon>Bacteria</taxon>
        <taxon>Bacillati</taxon>
        <taxon>Bacillota</taxon>
        <taxon>Bacilli</taxon>
        <taxon>Bacillales</taxon>
        <taxon>Bacillaceae</taxon>
        <taxon>Rossellomorea</taxon>
    </lineage>
</organism>
<evidence type="ECO:0000313" key="8">
    <source>
        <dbReference type="EMBL" id="MFL8936305.1"/>
    </source>
</evidence>
<feature type="domain" description="SLH" evidence="6">
    <location>
        <begin position="214"/>
        <end position="277"/>
    </location>
</feature>
<dbReference type="Pfam" id="PF00395">
    <property type="entry name" value="SLH"/>
    <property type="match status" value="2"/>
</dbReference>
<name>A0ABW8VLN5_9BACI</name>
<dbReference type="PROSITE" id="PS51935">
    <property type="entry name" value="NLPC_P60"/>
    <property type="match status" value="1"/>
</dbReference>
<keyword evidence="5" id="KW-0788">Thiol protease</keyword>
<comment type="similarity">
    <text evidence="1">Belongs to the peptidase C40 family.</text>
</comment>
<dbReference type="Pfam" id="PF00877">
    <property type="entry name" value="NLPC_P60"/>
    <property type="match status" value="1"/>
</dbReference>
<dbReference type="Proteomes" id="UP001628668">
    <property type="component" value="Unassembled WGS sequence"/>
</dbReference>
<dbReference type="SUPFAM" id="SSF54001">
    <property type="entry name" value="Cysteine proteinases"/>
    <property type="match status" value="1"/>
</dbReference>
<reference evidence="8 9" key="1">
    <citation type="submission" date="2024-12" db="EMBL/GenBank/DDBJ databases">
        <authorList>
            <person name="Li X."/>
            <person name="Zhang D."/>
        </authorList>
    </citation>
    <scope>NUCLEOTIDE SEQUENCE [LARGE SCALE GENOMIC DNA]</scope>
    <source>
        <strain evidence="8 9">JCM19602</strain>
    </source>
</reference>
<dbReference type="EMBL" id="JBJOSA010000003">
    <property type="protein sequence ID" value="MFL8936305.1"/>
    <property type="molecule type" value="Genomic_DNA"/>
</dbReference>